<dbReference type="PANTHER" id="PTHR12677:SF59">
    <property type="entry name" value="GOLGI APPARATUS MEMBRANE PROTEIN TVP38-RELATED"/>
    <property type="match status" value="1"/>
</dbReference>
<dbReference type="EMBL" id="CP038141">
    <property type="protein sequence ID" value="QDH17034.1"/>
    <property type="molecule type" value="Genomic_DNA"/>
</dbReference>
<evidence type="ECO:0000256" key="5">
    <source>
        <dbReference type="ARBA" id="ARBA00023136"/>
    </source>
</evidence>
<reference evidence="8 9" key="1">
    <citation type="submission" date="2019-03" db="EMBL/GenBank/DDBJ databases">
        <title>The complete genome sequence of Swingsia samuiensis NBRC107927(T).</title>
        <authorList>
            <person name="Chua K.-O."/>
            <person name="Chan K.-G."/>
            <person name="See-Too W.-S."/>
        </authorList>
    </citation>
    <scope>NUCLEOTIDE SEQUENCE [LARGE SCALE GENOMIC DNA]</scope>
    <source>
        <strain evidence="8 9">AH83</strain>
    </source>
</reference>
<evidence type="ECO:0000259" key="7">
    <source>
        <dbReference type="Pfam" id="PF09335"/>
    </source>
</evidence>
<evidence type="ECO:0000313" key="9">
    <source>
        <dbReference type="Proteomes" id="UP000316313"/>
    </source>
</evidence>
<proteinExistence type="inferred from homology"/>
<feature type="transmembrane region" description="Helical" evidence="6">
    <location>
        <begin position="90"/>
        <end position="114"/>
    </location>
</feature>
<keyword evidence="5 6" id="KW-0472">Membrane</keyword>
<dbReference type="OrthoDB" id="7348996at2"/>
<accession>A0A4Y6UIZ1</accession>
<feature type="transmembrane region" description="Helical" evidence="6">
    <location>
        <begin position="204"/>
        <end position="225"/>
    </location>
</feature>
<gene>
    <name evidence="8" type="ORF">E3D00_05240</name>
</gene>
<protein>
    <recommendedName>
        <fullName evidence="6">TVP38/TMEM64 family membrane protein</fullName>
    </recommendedName>
</protein>
<keyword evidence="9" id="KW-1185">Reference proteome</keyword>
<organism evidence="8 9">
    <name type="scientific">Swingsia samuiensis</name>
    <dbReference type="NCBI Taxonomy" id="1293412"/>
    <lineage>
        <taxon>Bacteria</taxon>
        <taxon>Pseudomonadati</taxon>
        <taxon>Pseudomonadota</taxon>
        <taxon>Alphaproteobacteria</taxon>
        <taxon>Acetobacterales</taxon>
        <taxon>Acetobacteraceae</taxon>
        <taxon>Swingsia</taxon>
    </lineage>
</organism>
<feature type="domain" description="VTT" evidence="7">
    <location>
        <begin position="77"/>
        <end position="197"/>
    </location>
</feature>
<name>A0A4Y6UIZ1_9PROT</name>
<dbReference type="Pfam" id="PF09335">
    <property type="entry name" value="VTT_dom"/>
    <property type="match status" value="1"/>
</dbReference>
<feature type="transmembrane region" description="Helical" evidence="6">
    <location>
        <begin position="60"/>
        <end position="78"/>
    </location>
</feature>
<evidence type="ECO:0000256" key="1">
    <source>
        <dbReference type="ARBA" id="ARBA00004651"/>
    </source>
</evidence>
<evidence type="ECO:0000313" key="8">
    <source>
        <dbReference type="EMBL" id="QDH17034.1"/>
    </source>
</evidence>
<dbReference type="Proteomes" id="UP000316313">
    <property type="component" value="Chromosome"/>
</dbReference>
<comment type="subcellular location">
    <subcellularLocation>
        <location evidence="1 6">Cell membrane</location>
        <topology evidence="1 6">Multi-pass membrane protein</topology>
    </subcellularLocation>
</comment>
<keyword evidence="3 6" id="KW-0812">Transmembrane</keyword>
<dbReference type="KEGG" id="ssam:E3D00_05240"/>
<dbReference type="InterPro" id="IPR015414">
    <property type="entry name" value="TMEM64"/>
</dbReference>
<dbReference type="RefSeq" id="WP_141460580.1">
    <property type="nucleotide sequence ID" value="NZ_CP038141.1"/>
</dbReference>
<feature type="transmembrane region" description="Helical" evidence="6">
    <location>
        <begin position="160"/>
        <end position="184"/>
    </location>
</feature>
<evidence type="ECO:0000256" key="3">
    <source>
        <dbReference type="ARBA" id="ARBA00022692"/>
    </source>
</evidence>
<keyword evidence="2 6" id="KW-1003">Cell membrane</keyword>
<evidence type="ECO:0000256" key="4">
    <source>
        <dbReference type="ARBA" id="ARBA00022989"/>
    </source>
</evidence>
<feature type="transmembrane region" description="Helical" evidence="6">
    <location>
        <begin position="20"/>
        <end position="39"/>
    </location>
</feature>
<comment type="similarity">
    <text evidence="6">Belongs to the TVP38/TMEM64 family.</text>
</comment>
<evidence type="ECO:0000256" key="2">
    <source>
        <dbReference type="ARBA" id="ARBA00022475"/>
    </source>
</evidence>
<dbReference type="GO" id="GO:0005886">
    <property type="term" value="C:plasma membrane"/>
    <property type="evidence" value="ECO:0007669"/>
    <property type="project" value="UniProtKB-SubCell"/>
</dbReference>
<dbReference type="AlphaFoldDB" id="A0A4Y6UIZ1"/>
<dbReference type="InterPro" id="IPR032816">
    <property type="entry name" value="VTT_dom"/>
</dbReference>
<dbReference type="PANTHER" id="PTHR12677">
    <property type="entry name" value="GOLGI APPARATUS MEMBRANE PROTEIN TVP38-RELATED"/>
    <property type="match status" value="1"/>
</dbReference>
<evidence type="ECO:0000256" key="6">
    <source>
        <dbReference type="RuleBase" id="RU366058"/>
    </source>
</evidence>
<sequence length="230" mass="25148">MDKNYSSSIGEKIRDGLYNIIPWRALLSVVAMLMIVSALERLPVVHRTLENAPHWHENPHAYAWFMVFAVPYCAFGLPRQALCIAAGMAFGLWSGLSLCSLAYVLGALCAYGWARVCAPKRFRKKILDRLNKSYSWLARILHQKPFRAVLTLRLMPIGSALLVSTAAGLFELPILSFGVATFLGGIPQNLVFSLIGSGVRIGHIAQLGLAGSLFIISGILGAVLLRRAEA</sequence>
<keyword evidence="4 6" id="KW-1133">Transmembrane helix</keyword>